<evidence type="ECO:0000313" key="3">
    <source>
        <dbReference type="Proteomes" id="UP000244225"/>
    </source>
</evidence>
<name>A0A2T5YP20_9BACT</name>
<dbReference type="Proteomes" id="UP000244225">
    <property type="component" value="Unassembled WGS sequence"/>
</dbReference>
<evidence type="ECO:0008006" key="4">
    <source>
        <dbReference type="Google" id="ProtNLM"/>
    </source>
</evidence>
<dbReference type="AlphaFoldDB" id="A0A2T5YP20"/>
<dbReference type="Pfam" id="PF19867">
    <property type="entry name" value="DUF6340"/>
    <property type="match status" value="1"/>
</dbReference>
<keyword evidence="3" id="KW-1185">Reference proteome</keyword>
<keyword evidence="1" id="KW-0732">Signal</keyword>
<comment type="caution">
    <text evidence="2">The sequence shown here is derived from an EMBL/GenBank/DDBJ whole genome shotgun (WGS) entry which is preliminary data.</text>
</comment>
<protein>
    <recommendedName>
        <fullName evidence="4">Tetratricopeptide repeat protein</fullName>
    </recommendedName>
</protein>
<gene>
    <name evidence="2" type="ORF">C8N40_10225</name>
</gene>
<evidence type="ECO:0000313" key="2">
    <source>
        <dbReference type="EMBL" id="PTX21056.1"/>
    </source>
</evidence>
<dbReference type="PROSITE" id="PS51257">
    <property type="entry name" value="PROKAR_LIPOPROTEIN"/>
    <property type="match status" value="1"/>
</dbReference>
<organism evidence="2 3">
    <name type="scientific">Pontibacter mucosus</name>
    <dbReference type="NCBI Taxonomy" id="1649266"/>
    <lineage>
        <taxon>Bacteria</taxon>
        <taxon>Pseudomonadati</taxon>
        <taxon>Bacteroidota</taxon>
        <taxon>Cytophagia</taxon>
        <taxon>Cytophagales</taxon>
        <taxon>Hymenobacteraceae</taxon>
        <taxon>Pontibacter</taxon>
    </lineage>
</organism>
<dbReference type="RefSeq" id="WP_281259491.1">
    <property type="nucleotide sequence ID" value="NZ_QBKI01000002.1"/>
</dbReference>
<proteinExistence type="predicted"/>
<feature type="signal peptide" evidence="1">
    <location>
        <begin position="1"/>
        <end position="29"/>
    </location>
</feature>
<dbReference type="InterPro" id="IPR045921">
    <property type="entry name" value="DUF6340"/>
</dbReference>
<reference evidence="2 3" key="1">
    <citation type="submission" date="2018-04" db="EMBL/GenBank/DDBJ databases">
        <title>Genomic Encyclopedia of Archaeal and Bacterial Type Strains, Phase II (KMG-II): from individual species to whole genera.</title>
        <authorList>
            <person name="Goeker M."/>
        </authorList>
    </citation>
    <scope>NUCLEOTIDE SEQUENCE [LARGE SCALE GENOMIC DNA]</scope>
    <source>
        <strain evidence="2 3">DSM 100162</strain>
    </source>
</reference>
<dbReference type="EMBL" id="QBKI01000002">
    <property type="protein sequence ID" value="PTX21056.1"/>
    <property type="molecule type" value="Genomic_DNA"/>
</dbReference>
<accession>A0A2T5YP20</accession>
<evidence type="ECO:0000256" key="1">
    <source>
        <dbReference type="SAM" id="SignalP"/>
    </source>
</evidence>
<feature type="chain" id="PRO_5015618562" description="Tetratricopeptide repeat protein" evidence="1">
    <location>
        <begin position="30"/>
        <end position="343"/>
    </location>
</feature>
<sequence length="343" mass="38008">MLYFCRFLKRLPVCLLLLGLVFSGCSKHGYVNLDYPLPPQVYLPEGVKTIALVNRSLTRPEEKQGQVLEAIVTGEISGSDRLASDESLKGVFDRINGYRDIQAVIPPQTRLYGTGTRETPELLDWELVRNICDASNADALLVLETFDSNSDVLLSTVANRVTAALGNNAPIHAVPNQIRVNVLAFWRLYDPVSKTIIDQHQAKSFLTFNGVGGSNLTIPPPEALHNTAYEAGRNYIERFLPGHYTVKRDLYKKGKGSSKQAFKAAFRSSEVANWQGAMDGWSAILAQASRKNAGKACLNIAVAHEVLGNTDLALEWAKKSYEVYGNKLGRDYTKVLLHRRSLE</sequence>